<evidence type="ECO:0000256" key="1">
    <source>
        <dbReference type="SAM" id="Phobius"/>
    </source>
</evidence>
<evidence type="ECO:0000313" key="2">
    <source>
        <dbReference type="EMBL" id="NSL53107.1"/>
    </source>
</evidence>
<feature type="transmembrane region" description="Helical" evidence="1">
    <location>
        <begin position="127"/>
        <end position="147"/>
    </location>
</feature>
<feature type="transmembrane region" description="Helical" evidence="1">
    <location>
        <begin position="162"/>
        <end position="184"/>
    </location>
</feature>
<keyword evidence="1" id="KW-1133">Transmembrane helix</keyword>
<gene>
    <name evidence="2" type="ORF">HR057_15285</name>
</gene>
<dbReference type="NCBIfam" id="NF038403">
    <property type="entry name" value="perm_prefix_1"/>
    <property type="match status" value="1"/>
</dbReference>
<proteinExistence type="predicted"/>
<keyword evidence="1" id="KW-0472">Membrane</keyword>
<feature type="transmembrane region" description="Helical" evidence="1">
    <location>
        <begin position="99"/>
        <end position="121"/>
    </location>
</feature>
<name>A0A8J8KCZ5_9BACI</name>
<sequence length="222" mass="25030">MMANKISPLDKRINTYIERLFSDVSPSQQLFDLKEELFINLKEKISDYKERGMDEEQAFKEAIISMGDLSGLIEDMRKIGQDSAKQTVYSKMQARISTLGIVAGALITLFGIFTVLITYFMNLPNESVVGTGIFIVAGGVLMTYSILTRETRKKYAMNKTRAFLYSLSIGLILFAIFTAIITFVTTNEMFMAISSLMVFFMAGVGLFLYLILTGRNRYKDAI</sequence>
<dbReference type="EMBL" id="JABTTE010000028">
    <property type="protein sequence ID" value="NSL53107.1"/>
    <property type="molecule type" value="Genomic_DNA"/>
</dbReference>
<dbReference type="Proteomes" id="UP000625804">
    <property type="component" value="Unassembled WGS sequence"/>
</dbReference>
<keyword evidence="1" id="KW-0812">Transmembrane</keyword>
<protein>
    <submittedName>
        <fullName evidence="2">Uncharacterized protein</fullName>
    </submittedName>
</protein>
<dbReference type="AlphaFoldDB" id="A0A8J8KCZ5"/>
<accession>A0A8J8KCZ5</accession>
<keyword evidence="3" id="KW-1185">Reference proteome</keyword>
<organism evidence="2 3">
    <name type="scientific">Calidifontibacillus erzurumensis</name>
    <dbReference type="NCBI Taxonomy" id="2741433"/>
    <lineage>
        <taxon>Bacteria</taxon>
        <taxon>Bacillati</taxon>
        <taxon>Bacillota</taxon>
        <taxon>Bacilli</taxon>
        <taxon>Bacillales</taxon>
        <taxon>Bacillaceae</taxon>
        <taxon>Calidifontibacillus/Schinkia group</taxon>
        <taxon>Calidifontibacillus</taxon>
    </lineage>
</organism>
<reference evidence="2" key="1">
    <citation type="submission" date="2020-06" db="EMBL/GenBank/DDBJ databases">
        <title>A novel thermopfilic bacterium from Erzurum, Turkey.</title>
        <authorList>
            <person name="Adiguzel A."/>
            <person name="Ay H."/>
            <person name="Baltaci M.O."/>
        </authorList>
    </citation>
    <scope>NUCLEOTIDE SEQUENCE</scope>
    <source>
        <strain evidence="2">P2</strain>
    </source>
</reference>
<dbReference type="InterPro" id="IPR047928">
    <property type="entry name" value="Perm_prefix_1"/>
</dbReference>
<comment type="caution">
    <text evidence="2">The sequence shown here is derived from an EMBL/GenBank/DDBJ whole genome shotgun (WGS) entry which is preliminary data.</text>
</comment>
<evidence type="ECO:0000313" key="3">
    <source>
        <dbReference type="Proteomes" id="UP000625804"/>
    </source>
</evidence>
<feature type="transmembrane region" description="Helical" evidence="1">
    <location>
        <begin position="190"/>
        <end position="212"/>
    </location>
</feature>